<reference evidence="2 3" key="1">
    <citation type="submission" date="2019-03" db="EMBL/GenBank/DDBJ databases">
        <title>First draft genome of Liparis tanakae, snailfish: a comprehensive survey of snailfish specific genes.</title>
        <authorList>
            <person name="Kim W."/>
            <person name="Song I."/>
            <person name="Jeong J.-H."/>
            <person name="Kim D."/>
            <person name="Kim S."/>
            <person name="Ryu S."/>
            <person name="Song J.Y."/>
            <person name="Lee S.K."/>
        </authorList>
    </citation>
    <scope>NUCLEOTIDE SEQUENCE [LARGE SCALE GENOMIC DNA]</scope>
    <source>
        <tissue evidence="2">Muscle</tissue>
    </source>
</reference>
<feature type="compositionally biased region" description="Polar residues" evidence="1">
    <location>
        <begin position="115"/>
        <end position="126"/>
    </location>
</feature>
<feature type="region of interest" description="Disordered" evidence="1">
    <location>
        <begin position="62"/>
        <end position="126"/>
    </location>
</feature>
<proteinExistence type="predicted"/>
<organism evidence="2 3">
    <name type="scientific">Liparis tanakae</name>
    <name type="common">Tanaka's snailfish</name>
    <dbReference type="NCBI Taxonomy" id="230148"/>
    <lineage>
        <taxon>Eukaryota</taxon>
        <taxon>Metazoa</taxon>
        <taxon>Chordata</taxon>
        <taxon>Craniata</taxon>
        <taxon>Vertebrata</taxon>
        <taxon>Euteleostomi</taxon>
        <taxon>Actinopterygii</taxon>
        <taxon>Neopterygii</taxon>
        <taxon>Teleostei</taxon>
        <taxon>Neoteleostei</taxon>
        <taxon>Acanthomorphata</taxon>
        <taxon>Eupercaria</taxon>
        <taxon>Perciformes</taxon>
        <taxon>Cottioidei</taxon>
        <taxon>Cottales</taxon>
        <taxon>Liparidae</taxon>
        <taxon>Liparis</taxon>
    </lineage>
</organism>
<feature type="compositionally biased region" description="Polar residues" evidence="1">
    <location>
        <begin position="88"/>
        <end position="100"/>
    </location>
</feature>
<keyword evidence="3" id="KW-1185">Reference proteome</keyword>
<sequence length="126" mass="14043">MLQYCVQDNIPTGAWDAALLLPSNRTLHAGPPAVAVEVLVEDAEIHEQRHFLHFNFSLSMSVEPTSTENQNQDCTGRTRTGLHRENQNQDSTGRTRTRTPQGEPEPGLHRENQDQDSTVRPGSGRS</sequence>
<dbReference type="Proteomes" id="UP000314294">
    <property type="component" value="Unassembled WGS sequence"/>
</dbReference>
<evidence type="ECO:0000313" key="3">
    <source>
        <dbReference type="Proteomes" id="UP000314294"/>
    </source>
</evidence>
<protein>
    <submittedName>
        <fullName evidence="2">Uncharacterized protein</fullName>
    </submittedName>
</protein>
<name>A0A4Z2FFC0_9TELE</name>
<evidence type="ECO:0000256" key="1">
    <source>
        <dbReference type="SAM" id="MobiDB-lite"/>
    </source>
</evidence>
<dbReference type="AlphaFoldDB" id="A0A4Z2FFC0"/>
<comment type="caution">
    <text evidence="2">The sequence shown here is derived from an EMBL/GenBank/DDBJ whole genome shotgun (WGS) entry which is preliminary data.</text>
</comment>
<gene>
    <name evidence="2" type="ORF">EYF80_050245</name>
</gene>
<accession>A0A4Z2FFC0</accession>
<evidence type="ECO:0000313" key="2">
    <source>
        <dbReference type="EMBL" id="TNN39590.1"/>
    </source>
</evidence>
<feature type="compositionally biased region" description="Polar residues" evidence="1">
    <location>
        <begin position="62"/>
        <end position="78"/>
    </location>
</feature>
<dbReference type="EMBL" id="SRLO01001267">
    <property type="protein sequence ID" value="TNN39590.1"/>
    <property type="molecule type" value="Genomic_DNA"/>
</dbReference>